<keyword evidence="1" id="KW-0732">Signal</keyword>
<evidence type="ECO:0000256" key="1">
    <source>
        <dbReference type="SAM" id="SignalP"/>
    </source>
</evidence>
<feature type="signal peptide" evidence="1">
    <location>
        <begin position="1"/>
        <end position="22"/>
    </location>
</feature>
<feature type="chain" id="PRO_5040281258" description="Reelin domain-containing protein" evidence="1">
    <location>
        <begin position="23"/>
        <end position="253"/>
    </location>
</feature>
<dbReference type="EMBL" id="JAIZAY010000010">
    <property type="protein sequence ID" value="KAJ8034327.1"/>
    <property type="molecule type" value="Genomic_DNA"/>
</dbReference>
<name>A0A9Q1BX31_HOLLE</name>
<proteinExistence type="predicted"/>
<feature type="domain" description="Reelin" evidence="2">
    <location>
        <begin position="42"/>
        <end position="122"/>
    </location>
</feature>
<sequence length="253" mass="26642">MQSFLFFLAFLVGLLANFKVEAQFFNGATSASCVSLSEPGFTAQTGPSPYFVTFSPGAYRSGEVIGVTLQSFQAQVSSFNAIICQARPLSGGNSLVGSFDIQNSPDYQYVVCPDASTQQISVNGSSTFESLHFAASLCPSNTNVTASPGLTFYDVTDVPLSLPGNISITSGPIPLFITVGMTETVSYTFSNGQSCSFDVTVLSAGQSEKGPCMSDLGVVWLTAPCTVRHTMKKSNGCTTVMVCLSSPLARQGR</sequence>
<dbReference type="InterPro" id="IPR002861">
    <property type="entry name" value="Reeler_dom"/>
</dbReference>
<reference evidence="3" key="1">
    <citation type="submission" date="2021-10" db="EMBL/GenBank/DDBJ databases">
        <title>Tropical sea cucumber genome reveals ecological adaptation and Cuvierian tubules defense mechanism.</title>
        <authorList>
            <person name="Chen T."/>
        </authorList>
    </citation>
    <scope>NUCLEOTIDE SEQUENCE</scope>
    <source>
        <strain evidence="3">Nanhai2018</strain>
        <tissue evidence="3">Muscle</tissue>
    </source>
</reference>
<protein>
    <recommendedName>
        <fullName evidence="2">Reelin domain-containing protein</fullName>
    </recommendedName>
</protein>
<accession>A0A9Q1BX31</accession>
<dbReference type="OrthoDB" id="6418377at2759"/>
<gene>
    <name evidence="3" type="ORF">HOLleu_21112</name>
</gene>
<evidence type="ECO:0000313" key="4">
    <source>
        <dbReference type="Proteomes" id="UP001152320"/>
    </source>
</evidence>
<keyword evidence="4" id="KW-1185">Reference proteome</keyword>
<evidence type="ECO:0000313" key="3">
    <source>
        <dbReference type="EMBL" id="KAJ8034327.1"/>
    </source>
</evidence>
<organism evidence="3 4">
    <name type="scientific">Holothuria leucospilota</name>
    <name type="common">Black long sea cucumber</name>
    <name type="synonym">Mertensiothuria leucospilota</name>
    <dbReference type="NCBI Taxonomy" id="206669"/>
    <lineage>
        <taxon>Eukaryota</taxon>
        <taxon>Metazoa</taxon>
        <taxon>Echinodermata</taxon>
        <taxon>Eleutherozoa</taxon>
        <taxon>Echinozoa</taxon>
        <taxon>Holothuroidea</taxon>
        <taxon>Aspidochirotacea</taxon>
        <taxon>Aspidochirotida</taxon>
        <taxon>Holothuriidae</taxon>
        <taxon>Holothuria</taxon>
    </lineage>
</organism>
<comment type="caution">
    <text evidence="3">The sequence shown here is derived from an EMBL/GenBank/DDBJ whole genome shotgun (WGS) entry which is preliminary data.</text>
</comment>
<dbReference type="Pfam" id="PF02014">
    <property type="entry name" value="Reeler"/>
    <property type="match status" value="1"/>
</dbReference>
<evidence type="ECO:0000259" key="2">
    <source>
        <dbReference type="Pfam" id="PF02014"/>
    </source>
</evidence>
<dbReference type="Proteomes" id="UP001152320">
    <property type="component" value="Chromosome 10"/>
</dbReference>
<dbReference type="AlphaFoldDB" id="A0A9Q1BX31"/>